<protein>
    <submittedName>
        <fullName evidence="1">Uncharacterized protein</fullName>
    </submittedName>
</protein>
<sequence length="52" mass="5371">MMKAVPTLAMTAFFAALALDIATPAVVLLGLAAVREIGLEMGSLPLGERRTA</sequence>
<dbReference type="RefSeq" id="WP_170115774.1">
    <property type="nucleotide sequence ID" value="NZ_JBHEEX010000006.1"/>
</dbReference>
<proteinExistence type="predicted"/>
<reference evidence="1 2" key="1">
    <citation type="submission" date="2018-04" db="EMBL/GenBank/DDBJ databases">
        <title>Genomic Encyclopedia of Type Strains, Phase IV (KMG-IV): sequencing the most valuable type-strain genomes for metagenomic binning, comparative biology and taxonomic classification.</title>
        <authorList>
            <person name="Goeker M."/>
        </authorList>
    </citation>
    <scope>NUCLEOTIDE SEQUENCE [LARGE SCALE GENOMIC DNA]</scope>
    <source>
        <strain evidence="1 2">DSM 7138</strain>
    </source>
</reference>
<evidence type="ECO:0000313" key="2">
    <source>
        <dbReference type="Proteomes" id="UP000241247"/>
    </source>
</evidence>
<organism evidence="1 2">
    <name type="scientific">Mycoplana dimorpha</name>
    <dbReference type="NCBI Taxonomy" id="28320"/>
    <lineage>
        <taxon>Bacteria</taxon>
        <taxon>Pseudomonadati</taxon>
        <taxon>Pseudomonadota</taxon>
        <taxon>Alphaproteobacteria</taxon>
        <taxon>Hyphomicrobiales</taxon>
        <taxon>Rhizobiaceae</taxon>
        <taxon>Mycoplana</taxon>
    </lineage>
</organism>
<name>A0A2T5BIT0_MYCDI</name>
<keyword evidence="2" id="KW-1185">Reference proteome</keyword>
<evidence type="ECO:0000313" key="1">
    <source>
        <dbReference type="EMBL" id="PTM98901.1"/>
    </source>
</evidence>
<dbReference type="Proteomes" id="UP000241247">
    <property type="component" value="Unassembled WGS sequence"/>
</dbReference>
<dbReference type="AlphaFoldDB" id="A0A2T5BIT0"/>
<gene>
    <name evidence="1" type="ORF">C7449_101567</name>
</gene>
<comment type="caution">
    <text evidence="1">The sequence shown here is derived from an EMBL/GenBank/DDBJ whole genome shotgun (WGS) entry which is preliminary data.</text>
</comment>
<dbReference type="EMBL" id="PZZZ01000001">
    <property type="protein sequence ID" value="PTM98901.1"/>
    <property type="molecule type" value="Genomic_DNA"/>
</dbReference>
<accession>A0A2T5BIT0</accession>